<keyword evidence="1" id="KW-0732">Signal</keyword>
<accession>A0A0K8P1P6</accession>
<protein>
    <recommendedName>
        <fullName evidence="4">DUF4124 domain-containing protein</fullName>
    </recommendedName>
</protein>
<dbReference type="AlphaFoldDB" id="A0A0K8P1P6"/>
<reference evidence="3" key="1">
    <citation type="submission" date="2015-07" db="EMBL/GenBank/DDBJ databases">
        <title>Discovery of a poly(ethylene terephthalate assimilation.</title>
        <authorList>
            <person name="Yoshida S."/>
            <person name="Hiraga K."/>
            <person name="Takehana T."/>
            <person name="Taniguchi I."/>
            <person name="Yamaji H."/>
            <person name="Maeda Y."/>
            <person name="Toyohara K."/>
            <person name="Miyamoto K."/>
            <person name="Kimura Y."/>
            <person name="Oda K."/>
        </authorList>
    </citation>
    <scope>NUCLEOTIDE SEQUENCE [LARGE SCALE GENOMIC DNA]</scope>
    <source>
        <strain evidence="3">NBRC 110686 / TISTR 2288 / 201-F6</strain>
    </source>
</reference>
<evidence type="ECO:0000313" key="3">
    <source>
        <dbReference type="Proteomes" id="UP000037660"/>
    </source>
</evidence>
<feature type="signal peptide" evidence="1">
    <location>
        <begin position="1"/>
        <end position="21"/>
    </location>
</feature>
<dbReference type="OrthoDB" id="6089671at2"/>
<sequence>MPRTRLILAAAALLAAVSVSAQPSLYYKWQHKSTRVVACEPDAPGKEWTRIAGPYSDPDCKMPEPQ</sequence>
<proteinExistence type="predicted"/>
<comment type="caution">
    <text evidence="2">The sequence shown here is derived from an EMBL/GenBank/DDBJ whole genome shotgun (WGS) entry which is preliminary data.</text>
</comment>
<organism evidence="2 3">
    <name type="scientific">Piscinibacter sakaiensis</name>
    <name type="common">Ideonella sakaiensis</name>
    <dbReference type="NCBI Taxonomy" id="1547922"/>
    <lineage>
        <taxon>Bacteria</taxon>
        <taxon>Pseudomonadati</taxon>
        <taxon>Pseudomonadota</taxon>
        <taxon>Betaproteobacteria</taxon>
        <taxon>Burkholderiales</taxon>
        <taxon>Sphaerotilaceae</taxon>
        <taxon>Piscinibacter</taxon>
    </lineage>
</organism>
<gene>
    <name evidence="2" type="ORF">ISF6_2396</name>
</gene>
<feature type="chain" id="PRO_5005513594" description="DUF4124 domain-containing protein" evidence="1">
    <location>
        <begin position="22"/>
        <end position="66"/>
    </location>
</feature>
<dbReference type="RefSeq" id="WP_054020550.1">
    <property type="nucleotide sequence ID" value="NZ_BBYR01000037.1"/>
</dbReference>
<reference evidence="2 3" key="2">
    <citation type="journal article" date="2016" name="Science">
        <title>A bacterium that degrades and assimilates poly(ethylene terephthalate).</title>
        <authorList>
            <person name="Yoshida S."/>
            <person name="Hiraga K."/>
            <person name="Takehana T."/>
            <person name="Taniguchi I."/>
            <person name="Yamaji H."/>
            <person name="Maeda Y."/>
            <person name="Toyohara K."/>
            <person name="Miyamoto K."/>
            <person name="Kimura Y."/>
            <person name="Oda K."/>
        </authorList>
    </citation>
    <scope>NUCLEOTIDE SEQUENCE [LARGE SCALE GENOMIC DNA]</scope>
    <source>
        <strain evidence="3">NBRC 110686 / TISTR 2288 / 201-F6</strain>
    </source>
</reference>
<dbReference type="STRING" id="1547922.ISF6_2396"/>
<dbReference type="EMBL" id="BBYR01000037">
    <property type="protein sequence ID" value="GAP36556.1"/>
    <property type="molecule type" value="Genomic_DNA"/>
</dbReference>
<dbReference type="Proteomes" id="UP000037660">
    <property type="component" value="Unassembled WGS sequence"/>
</dbReference>
<keyword evidence="3" id="KW-1185">Reference proteome</keyword>
<evidence type="ECO:0008006" key="4">
    <source>
        <dbReference type="Google" id="ProtNLM"/>
    </source>
</evidence>
<evidence type="ECO:0000256" key="1">
    <source>
        <dbReference type="SAM" id="SignalP"/>
    </source>
</evidence>
<evidence type="ECO:0000313" key="2">
    <source>
        <dbReference type="EMBL" id="GAP36556.1"/>
    </source>
</evidence>
<name>A0A0K8P1P6_PISS1</name>